<dbReference type="EMBL" id="JBHUMZ010000011">
    <property type="protein sequence ID" value="MFD2637939.1"/>
    <property type="molecule type" value="Genomic_DNA"/>
</dbReference>
<dbReference type="PROSITE" id="PS00893">
    <property type="entry name" value="NUDIX_BOX"/>
    <property type="match status" value="1"/>
</dbReference>
<dbReference type="Gene3D" id="3.90.79.10">
    <property type="entry name" value="Nucleoside Triphosphate Pyrophosphohydrolase"/>
    <property type="match status" value="1"/>
</dbReference>
<dbReference type="EC" id="3.6.-.-" evidence="5"/>
<dbReference type="InterPro" id="IPR015797">
    <property type="entry name" value="NUDIX_hydrolase-like_dom_sf"/>
</dbReference>
<name>A0ABW5Q7I6_9BACI</name>
<dbReference type="InterPro" id="IPR000086">
    <property type="entry name" value="NUDIX_hydrolase_dom"/>
</dbReference>
<dbReference type="InterPro" id="IPR020084">
    <property type="entry name" value="NUDIX_hydrolase_CS"/>
</dbReference>
<sequence length="132" mass="15289">MCKWKGSAAVCVNENQELLMIQQGLPHEGKRWSVPSGGVETDETFEQCCIREVYEETGYHVEIENELFTKDSEVSTVKYFSVNIIGGQIRLHDPDGLVQSVEWRDPKLVPKEDFQYKEDIEFLQNYVKETVK</sequence>
<evidence type="ECO:0000313" key="6">
    <source>
        <dbReference type="Proteomes" id="UP001597452"/>
    </source>
</evidence>
<feature type="domain" description="Nudix hydrolase" evidence="4">
    <location>
        <begin position="3"/>
        <end position="127"/>
    </location>
</feature>
<dbReference type="PANTHER" id="PTHR43046:SF2">
    <property type="entry name" value="8-OXO-DGTP DIPHOSPHATASE-RELATED"/>
    <property type="match status" value="1"/>
</dbReference>
<comment type="similarity">
    <text evidence="3">Belongs to the Nudix hydrolase family.</text>
</comment>
<dbReference type="InterPro" id="IPR020476">
    <property type="entry name" value="Nudix_hydrolase"/>
</dbReference>
<dbReference type="GO" id="GO:0016787">
    <property type="term" value="F:hydrolase activity"/>
    <property type="evidence" value="ECO:0007669"/>
    <property type="project" value="UniProtKB-KW"/>
</dbReference>
<comment type="caution">
    <text evidence="5">The sequence shown here is derived from an EMBL/GenBank/DDBJ whole genome shotgun (WGS) entry which is preliminary data.</text>
</comment>
<evidence type="ECO:0000313" key="5">
    <source>
        <dbReference type="EMBL" id="MFD2637939.1"/>
    </source>
</evidence>
<dbReference type="Pfam" id="PF00293">
    <property type="entry name" value="NUDIX"/>
    <property type="match status" value="1"/>
</dbReference>
<dbReference type="CDD" id="cd02883">
    <property type="entry name" value="NUDIX_Hydrolase"/>
    <property type="match status" value="1"/>
</dbReference>
<gene>
    <name evidence="5" type="ORF">ACFSW4_03480</name>
</gene>
<dbReference type="Proteomes" id="UP001597452">
    <property type="component" value="Unassembled WGS sequence"/>
</dbReference>
<keyword evidence="6" id="KW-1185">Reference proteome</keyword>
<evidence type="ECO:0000259" key="4">
    <source>
        <dbReference type="PROSITE" id="PS51462"/>
    </source>
</evidence>
<evidence type="ECO:0000256" key="1">
    <source>
        <dbReference type="ARBA" id="ARBA00001946"/>
    </source>
</evidence>
<evidence type="ECO:0000256" key="2">
    <source>
        <dbReference type="ARBA" id="ARBA00022801"/>
    </source>
</evidence>
<dbReference type="PRINTS" id="PR00502">
    <property type="entry name" value="NUDIXFAMILY"/>
</dbReference>
<dbReference type="PROSITE" id="PS51462">
    <property type="entry name" value="NUDIX"/>
    <property type="match status" value="1"/>
</dbReference>
<protein>
    <submittedName>
        <fullName evidence="5">NUDIX hydrolase</fullName>
        <ecNumber evidence="5">3.6.-.-</ecNumber>
    </submittedName>
</protein>
<reference evidence="6" key="1">
    <citation type="journal article" date="2019" name="Int. J. Syst. Evol. Microbiol.">
        <title>The Global Catalogue of Microorganisms (GCM) 10K type strain sequencing project: providing services to taxonomists for standard genome sequencing and annotation.</title>
        <authorList>
            <consortium name="The Broad Institute Genomics Platform"/>
            <consortium name="The Broad Institute Genome Sequencing Center for Infectious Disease"/>
            <person name="Wu L."/>
            <person name="Ma J."/>
        </authorList>
    </citation>
    <scope>NUCLEOTIDE SEQUENCE [LARGE SCALE GENOMIC DNA]</scope>
    <source>
        <strain evidence="6">TISTR 1571</strain>
    </source>
</reference>
<evidence type="ECO:0000256" key="3">
    <source>
        <dbReference type="RuleBase" id="RU003476"/>
    </source>
</evidence>
<dbReference type="SUPFAM" id="SSF55811">
    <property type="entry name" value="Nudix"/>
    <property type="match status" value="1"/>
</dbReference>
<dbReference type="RefSeq" id="WP_054752030.1">
    <property type="nucleotide sequence ID" value="NZ_JBHUMZ010000011.1"/>
</dbReference>
<accession>A0ABW5Q7I6</accession>
<dbReference type="PANTHER" id="PTHR43046">
    <property type="entry name" value="GDP-MANNOSE MANNOSYL HYDROLASE"/>
    <property type="match status" value="1"/>
</dbReference>
<proteinExistence type="inferred from homology"/>
<comment type="cofactor">
    <cofactor evidence="1">
        <name>Mg(2+)</name>
        <dbReference type="ChEBI" id="CHEBI:18420"/>
    </cofactor>
</comment>
<keyword evidence="2 3" id="KW-0378">Hydrolase</keyword>
<organism evidence="5 6">
    <name type="scientific">Piscibacillus salipiscarius</name>
    <dbReference type="NCBI Taxonomy" id="299480"/>
    <lineage>
        <taxon>Bacteria</taxon>
        <taxon>Bacillati</taxon>
        <taxon>Bacillota</taxon>
        <taxon>Bacilli</taxon>
        <taxon>Bacillales</taxon>
        <taxon>Bacillaceae</taxon>
        <taxon>Piscibacillus</taxon>
    </lineage>
</organism>